<comment type="caution">
    <text evidence="2">The sequence shown here is derived from an EMBL/GenBank/DDBJ whole genome shotgun (WGS) entry which is preliminary data.</text>
</comment>
<evidence type="ECO:0000313" key="3">
    <source>
        <dbReference type="Proteomes" id="UP000664169"/>
    </source>
</evidence>
<organism evidence="2 3">
    <name type="scientific">Gomphillus americanus</name>
    <dbReference type="NCBI Taxonomy" id="1940652"/>
    <lineage>
        <taxon>Eukaryota</taxon>
        <taxon>Fungi</taxon>
        <taxon>Dikarya</taxon>
        <taxon>Ascomycota</taxon>
        <taxon>Pezizomycotina</taxon>
        <taxon>Lecanoromycetes</taxon>
        <taxon>OSLEUM clade</taxon>
        <taxon>Ostropomycetidae</taxon>
        <taxon>Ostropales</taxon>
        <taxon>Graphidaceae</taxon>
        <taxon>Gomphilloideae</taxon>
        <taxon>Gomphillus</taxon>
    </lineage>
</organism>
<accession>A0A8H3EMD9</accession>
<keyword evidence="3" id="KW-1185">Reference proteome</keyword>
<evidence type="ECO:0000256" key="1">
    <source>
        <dbReference type="SAM" id="MobiDB-lite"/>
    </source>
</evidence>
<name>A0A8H3EMD9_9LECA</name>
<proteinExistence type="predicted"/>
<feature type="compositionally biased region" description="Basic and acidic residues" evidence="1">
    <location>
        <begin position="76"/>
        <end position="87"/>
    </location>
</feature>
<feature type="compositionally biased region" description="Polar residues" evidence="1">
    <location>
        <begin position="92"/>
        <end position="105"/>
    </location>
</feature>
<evidence type="ECO:0000313" key="2">
    <source>
        <dbReference type="EMBL" id="CAF9908577.1"/>
    </source>
</evidence>
<sequence>MASVDVQEEHQWRSKTRPQSTIALQFSADLDSIFGLHRPSARDLELEEKRKSLDNRNTELAELQARLRSMETRLKDVQAREAREAREAPSAPGSTKESSSATGKTVSEMESGARNLVVRSHRPHWAPRIVISNSDEASEQDNGTYNKDSEMKVSTGEGTGQTQAYRHHGYPKQFVNSG</sequence>
<dbReference type="OrthoDB" id="5408734at2759"/>
<gene>
    <name evidence="2" type="ORF">GOMPHAMPRED_006202</name>
</gene>
<dbReference type="AlphaFoldDB" id="A0A8H3EMD9"/>
<feature type="compositionally biased region" description="Polar residues" evidence="1">
    <location>
        <begin position="131"/>
        <end position="146"/>
    </location>
</feature>
<dbReference type="Proteomes" id="UP000664169">
    <property type="component" value="Unassembled WGS sequence"/>
</dbReference>
<protein>
    <submittedName>
        <fullName evidence="2">Uncharacterized protein</fullName>
    </submittedName>
</protein>
<feature type="region of interest" description="Disordered" evidence="1">
    <location>
        <begin position="76"/>
        <end position="178"/>
    </location>
</feature>
<reference evidence="2" key="1">
    <citation type="submission" date="2021-03" db="EMBL/GenBank/DDBJ databases">
        <authorList>
            <person name="Tagirdzhanova G."/>
        </authorList>
    </citation>
    <scope>NUCLEOTIDE SEQUENCE</scope>
</reference>
<dbReference type="EMBL" id="CAJPDQ010000004">
    <property type="protein sequence ID" value="CAF9908577.1"/>
    <property type="molecule type" value="Genomic_DNA"/>
</dbReference>